<dbReference type="EMBL" id="VJMJ01000137">
    <property type="protein sequence ID" value="KAF0732130.1"/>
    <property type="molecule type" value="Genomic_DNA"/>
</dbReference>
<dbReference type="InterPro" id="IPR010441">
    <property type="entry name" value="CH_2"/>
</dbReference>
<evidence type="ECO:0000313" key="3">
    <source>
        <dbReference type="EMBL" id="KAF0732130.1"/>
    </source>
</evidence>
<evidence type="ECO:0000313" key="4">
    <source>
        <dbReference type="Proteomes" id="UP000481153"/>
    </source>
</evidence>
<dbReference type="AlphaFoldDB" id="A0A6G0WXA3"/>
<evidence type="ECO:0000256" key="1">
    <source>
        <dbReference type="SAM" id="MobiDB-lite"/>
    </source>
</evidence>
<dbReference type="GO" id="GO:0005930">
    <property type="term" value="C:axoneme"/>
    <property type="evidence" value="ECO:0007669"/>
    <property type="project" value="TreeGrafter"/>
</dbReference>
<feature type="compositionally biased region" description="Low complexity" evidence="1">
    <location>
        <begin position="293"/>
        <end position="303"/>
    </location>
</feature>
<sequence length="363" mass="41566">MERRRLAVFFQRISEIDIEAISPWYTLRSAYFVGMFNSELDFLRDSDVRRISTAAQQHCGDTTERQCDVLHSPRRAGEQELHGRTTTQRYRRRAGNTSRTPSLDYLMAVSQSSVSDLAHQRVGVQRSMDGIVLDDEILQKIYAWIDEIPLSRPKKNMGRDFSDGILAAEVIAFYFPKLVQMHNYSSANSVTQKQYNWSTLNSKVLKRLGFQLAKREIDDIVNCKPGAVEEFLTKLQVKIANYRLRRSSTNAVDPANENASQESAVEPSPVERRKRSEVRDVEPKDDSPVDDYAASVPSSFSSKASHKLSDRHSDAELREKDSIIEEQRETIQILEQKIQKLEQLVRLKDGKIQTLVAKLRTQS</sequence>
<feature type="compositionally biased region" description="Basic and acidic residues" evidence="1">
    <location>
        <begin position="277"/>
        <end position="287"/>
    </location>
</feature>
<dbReference type="GO" id="GO:0051493">
    <property type="term" value="P:regulation of cytoskeleton organization"/>
    <property type="evidence" value="ECO:0007669"/>
    <property type="project" value="TreeGrafter"/>
</dbReference>
<dbReference type="Pfam" id="PF06294">
    <property type="entry name" value="CH_2"/>
    <property type="match status" value="1"/>
</dbReference>
<dbReference type="FunFam" id="1.10.418.10:FF:000059">
    <property type="entry name" value="RIKEN cDNA 6430531B16 gene"/>
    <property type="match status" value="1"/>
</dbReference>
<dbReference type="Gene3D" id="1.10.418.10">
    <property type="entry name" value="Calponin-like domain"/>
    <property type="match status" value="1"/>
</dbReference>
<dbReference type="PROSITE" id="PS50021">
    <property type="entry name" value="CH"/>
    <property type="match status" value="1"/>
</dbReference>
<gene>
    <name evidence="3" type="ORF">Ae201684_010782</name>
</gene>
<dbReference type="SUPFAM" id="SSF47576">
    <property type="entry name" value="Calponin-homology domain, CH-domain"/>
    <property type="match status" value="1"/>
</dbReference>
<dbReference type="InterPro" id="IPR001715">
    <property type="entry name" value="CH_dom"/>
</dbReference>
<dbReference type="PANTHER" id="PTHR12509:SF9">
    <property type="entry name" value="SPERM FLAGELLAR PROTEIN 1 ISOFORM X1"/>
    <property type="match status" value="1"/>
</dbReference>
<dbReference type="Proteomes" id="UP000481153">
    <property type="component" value="Unassembled WGS sequence"/>
</dbReference>
<dbReference type="VEuPathDB" id="FungiDB:AeMF1_021223"/>
<feature type="region of interest" description="Disordered" evidence="1">
    <location>
        <begin position="250"/>
        <end position="321"/>
    </location>
</feature>
<dbReference type="InterPro" id="IPR052111">
    <property type="entry name" value="Spermatogenesis_Ciliary_MAP"/>
</dbReference>
<name>A0A6G0WXA3_9STRA</name>
<evidence type="ECO:0000259" key="2">
    <source>
        <dbReference type="PROSITE" id="PS50021"/>
    </source>
</evidence>
<keyword evidence="4" id="KW-1185">Reference proteome</keyword>
<feature type="compositionally biased region" description="Basic and acidic residues" evidence="1">
    <location>
        <begin position="307"/>
        <end position="321"/>
    </location>
</feature>
<reference evidence="3 4" key="1">
    <citation type="submission" date="2019-07" db="EMBL/GenBank/DDBJ databases">
        <title>Genomics analysis of Aphanomyces spp. identifies a new class of oomycete effector associated with host adaptation.</title>
        <authorList>
            <person name="Gaulin E."/>
        </authorList>
    </citation>
    <scope>NUCLEOTIDE SEQUENCE [LARGE SCALE GENOMIC DNA]</scope>
    <source>
        <strain evidence="3 4">ATCC 201684</strain>
    </source>
</reference>
<feature type="domain" description="Calponin-homology (CH)" evidence="2">
    <location>
        <begin position="135"/>
        <end position="240"/>
    </location>
</feature>
<feature type="region of interest" description="Disordered" evidence="1">
    <location>
        <begin position="77"/>
        <end position="98"/>
    </location>
</feature>
<organism evidence="3 4">
    <name type="scientific">Aphanomyces euteiches</name>
    <dbReference type="NCBI Taxonomy" id="100861"/>
    <lineage>
        <taxon>Eukaryota</taxon>
        <taxon>Sar</taxon>
        <taxon>Stramenopiles</taxon>
        <taxon>Oomycota</taxon>
        <taxon>Saprolegniomycetes</taxon>
        <taxon>Saprolegniales</taxon>
        <taxon>Verrucalvaceae</taxon>
        <taxon>Aphanomyces</taxon>
    </lineage>
</organism>
<accession>A0A6G0WXA3</accession>
<comment type="caution">
    <text evidence="3">The sequence shown here is derived from an EMBL/GenBank/DDBJ whole genome shotgun (WGS) entry which is preliminary data.</text>
</comment>
<dbReference type="GO" id="GO:0008017">
    <property type="term" value="F:microtubule binding"/>
    <property type="evidence" value="ECO:0007669"/>
    <property type="project" value="TreeGrafter"/>
</dbReference>
<dbReference type="PANTHER" id="PTHR12509">
    <property type="entry name" value="SPERMATOGENESIS-ASSOCIATED 4-RELATED"/>
    <property type="match status" value="1"/>
</dbReference>
<proteinExistence type="predicted"/>
<protein>
    <recommendedName>
        <fullName evidence="2">Calponin-homology (CH) domain-containing protein</fullName>
    </recommendedName>
</protein>
<feature type="compositionally biased region" description="Polar residues" evidence="1">
    <location>
        <begin position="250"/>
        <end position="263"/>
    </location>
</feature>
<dbReference type="InterPro" id="IPR036872">
    <property type="entry name" value="CH_dom_sf"/>
</dbReference>